<dbReference type="Gene3D" id="3.40.50.720">
    <property type="entry name" value="NAD(P)-binding Rossmann-like Domain"/>
    <property type="match status" value="1"/>
</dbReference>
<protein>
    <submittedName>
        <fullName evidence="3">SDR family oxidoreductase</fullName>
    </submittedName>
</protein>
<dbReference type="PANTHER" id="PTHR42879">
    <property type="entry name" value="3-OXOACYL-(ACYL-CARRIER-PROTEIN) REDUCTASE"/>
    <property type="match status" value="1"/>
</dbReference>
<evidence type="ECO:0000313" key="4">
    <source>
        <dbReference type="Proteomes" id="UP000596387"/>
    </source>
</evidence>
<dbReference type="SUPFAM" id="SSF51735">
    <property type="entry name" value="NAD(P)-binding Rossmann-fold domains"/>
    <property type="match status" value="1"/>
</dbReference>
<evidence type="ECO:0000256" key="2">
    <source>
        <dbReference type="RuleBase" id="RU000363"/>
    </source>
</evidence>
<dbReference type="EMBL" id="CP047170">
    <property type="protein sequence ID" value="QRF69170.1"/>
    <property type="molecule type" value="Genomic_DNA"/>
</dbReference>
<dbReference type="CDD" id="cd05233">
    <property type="entry name" value="SDR_c"/>
    <property type="match status" value="1"/>
</dbReference>
<dbReference type="Proteomes" id="UP000596387">
    <property type="component" value="Plasmid p-SCP4"/>
</dbReference>
<reference evidence="3 4" key="1">
    <citation type="submission" date="2019-12" db="EMBL/GenBank/DDBJ databases">
        <title>Complete Genome Sequence of a Quorum-Sensing Bacterium,Rhodobacteraceae bacterium C31, Isolated from a marine microalgae symbiotic bacteria.</title>
        <authorList>
            <person name="Zhang Y."/>
        </authorList>
    </citation>
    <scope>NUCLEOTIDE SEQUENCE [LARGE SCALE GENOMIC DNA]</scope>
    <source>
        <strain evidence="3 4">C31</strain>
        <plasmid evidence="3 4">p-SCP4</plasmid>
    </source>
</reference>
<geneLocation type="plasmid" evidence="3 4">
    <name>p-SCP4</name>
</geneLocation>
<dbReference type="InterPro" id="IPR020904">
    <property type="entry name" value="Sc_DH/Rdtase_CS"/>
</dbReference>
<gene>
    <name evidence="3" type="ORF">GQA70_22770</name>
</gene>
<keyword evidence="4" id="KW-1185">Reference proteome</keyword>
<name>A0ABX7FF94_9RHOB</name>
<dbReference type="RefSeq" id="WP_023849285.1">
    <property type="nucleotide sequence ID" value="NZ_CP047170.1"/>
</dbReference>
<dbReference type="PRINTS" id="PR00081">
    <property type="entry name" value="GDHRDH"/>
</dbReference>
<comment type="similarity">
    <text evidence="1 2">Belongs to the short-chain dehydrogenases/reductases (SDR) family.</text>
</comment>
<evidence type="ECO:0000256" key="1">
    <source>
        <dbReference type="ARBA" id="ARBA00006484"/>
    </source>
</evidence>
<dbReference type="InterPro" id="IPR002347">
    <property type="entry name" value="SDR_fam"/>
</dbReference>
<accession>A0ABX7FF94</accession>
<dbReference type="InterPro" id="IPR036291">
    <property type="entry name" value="NAD(P)-bd_dom_sf"/>
</dbReference>
<dbReference type="InterPro" id="IPR050259">
    <property type="entry name" value="SDR"/>
</dbReference>
<organism evidence="3 4">
    <name type="scientific">Ponticoccus alexandrii</name>
    <dbReference type="NCBI Taxonomy" id="1943633"/>
    <lineage>
        <taxon>Bacteria</taxon>
        <taxon>Pseudomonadati</taxon>
        <taxon>Pseudomonadota</taxon>
        <taxon>Alphaproteobacteria</taxon>
        <taxon>Rhodobacterales</taxon>
        <taxon>Roseobacteraceae</taxon>
        <taxon>Ponticoccus</taxon>
    </lineage>
</organism>
<dbReference type="Pfam" id="PF00106">
    <property type="entry name" value="adh_short"/>
    <property type="match status" value="1"/>
</dbReference>
<dbReference type="PRINTS" id="PR00080">
    <property type="entry name" value="SDRFAMILY"/>
</dbReference>
<proteinExistence type="inferred from homology"/>
<keyword evidence="3" id="KW-0614">Plasmid</keyword>
<evidence type="ECO:0000313" key="3">
    <source>
        <dbReference type="EMBL" id="QRF69170.1"/>
    </source>
</evidence>
<sequence length="243" mass="25097">MPRGLNGRTAIVTGAAGGIGHAIAARLAGAGAKVEIWDWSPETFDGAFTPAAIRKLDVSDPAAVAAAFESAVAELGQVDILVNNAGINGPVLPMWELAPETWASVLGVNLTGVFNGCRVAAPHMKARGYGRILNIASMAGKDGVPYISAYSAAKAGVIGFSKAISKELADSGVTVNCIAPAMAETGLQAQMTPEHIAAMKAKIPMGRFLKLPEIADMAAWIVSEECSFTTGFTFDLSGGRSTY</sequence>
<dbReference type="PANTHER" id="PTHR42879:SF2">
    <property type="entry name" value="3-OXOACYL-[ACYL-CARRIER-PROTEIN] REDUCTASE FABG"/>
    <property type="match status" value="1"/>
</dbReference>
<dbReference type="PROSITE" id="PS00061">
    <property type="entry name" value="ADH_SHORT"/>
    <property type="match status" value="1"/>
</dbReference>